<organism evidence="3 4">
    <name type="scientific">Zhengella mangrovi</name>
    <dbReference type="NCBI Taxonomy" id="1982044"/>
    <lineage>
        <taxon>Bacteria</taxon>
        <taxon>Pseudomonadati</taxon>
        <taxon>Pseudomonadota</taxon>
        <taxon>Alphaproteobacteria</taxon>
        <taxon>Hyphomicrobiales</taxon>
        <taxon>Notoacmeibacteraceae</taxon>
        <taxon>Zhengella</taxon>
    </lineage>
</organism>
<dbReference type="GO" id="GO:0004622">
    <property type="term" value="F:phosphatidylcholine lysophospholipase activity"/>
    <property type="evidence" value="ECO:0007669"/>
    <property type="project" value="TreeGrafter"/>
</dbReference>
<comment type="caution">
    <text evidence="3">The sequence shown here is derived from an EMBL/GenBank/DDBJ whole genome shotgun (WGS) entry which is preliminary data.</text>
</comment>
<dbReference type="Pfam" id="PF13472">
    <property type="entry name" value="Lipase_GDSL_2"/>
    <property type="match status" value="1"/>
</dbReference>
<evidence type="ECO:0000313" key="4">
    <source>
        <dbReference type="Proteomes" id="UP000221168"/>
    </source>
</evidence>
<dbReference type="Proteomes" id="UP000221168">
    <property type="component" value="Unassembled WGS sequence"/>
</dbReference>
<dbReference type="EMBL" id="PDVP01000001">
    <property type="protein sequence ID" value="PHP68571.1"/>
    <property type="molecule type" value="Genomic_DNA"/>
</dbReference>
<evidence type="ECO:0000259" key="2">
    <source>
        <dbReference type="Pfam" id="PF13472"/>
    </source>
</evidence>
<gene>
    <name evidence="3" type="ORF">CSC94_00745</name>
</gene>
<dbReference type="SUPFAM" id="SSF52266">
    <property type="entry name" value="SGNH hydrolase"/>
    <property type="match status" value="1"/>
</dbReference>
<dbReference type="RefSeq" id="WP_099302764.1">
    <property type="nucleotide sequence ID" value="NZ_PDVP01000001.1"/>
</dbReference>
<evidence type="ECO:0000256" key="1">
    <source>
        <dbReference type="SAM" id="SignalP"/>
    </source>
</evidence>
<dbReference type="InterPro" id="IPR036514">
    <property type="entry name" value="SGNH_hydro_sf"/>
</dbReference>
<evidence type="ECO:0000313" key="3">
    <source>
        <dbReference type="EMBL" id="PHP68571.1"/>
    </source>
</evidence>
<proteinExistence type="predicted"/>
<feature type="signal peptide" evidence="1">
    <location>
        <begin position="1"/>
        <end position="26"/>
    </location>
</feature>
<keyword evidence="4" id="KW-1185">Reference proteome</keyword>
<keyword evidence="1" id="KW-0732">Signal</keyword>
<dbReference type="InterPro" id="IPR051532">
    <property type="entry name" value="Ester_Hydrolysis_Enzymes"/>
</dbReference>
<dbReference type="InterPro" id="IPR013830">
    <property type="entry name" value="SGNH_hydro"/>
</dbReference>
<dbReference type="AlphaFoldDB" id="A0A2G1QSW5"/>
<dbReference type="Gene3D" id="3.40.50.1110">
    <property type="entry name" value="SGNH hydrolase"/>
    <property type="match status" value="1"/>
</dbReference>
<reference evidence="3 4" key="1">
    <citation type="submission" date="2017-10" db="EMBL/GenBank/DDBJ databases">
        <title>Sedimentibacterium mangrovi gen. nov., sp. nov., a novel member of family Phyllobacteriacea isolated from mangrove sediment.</title>
        <authorList>
            <person name="Liao H."/>
            <person name="Tian Y."/>
        </authorList>
    </citation>
    <scope>NUCLEOTIDE SEQUENCE [LARGE SCALE GENOMIC DNA]</scope>
    <source>
        <strain evidence="3 4">X9-2-2</strain>
    </source>
</reference>
<sequence length="214" mass="23140">MVFKGWLRIVALFGLLLAAAMSPAIAEPVKIVGFGDSLMAGYELAPDEGFTAQLQHALRNDDLDVVVVNAGVSGDTTSGGLSRLDWSVPDDTDLVILELGANDALRGIQPAITRKNLEEMIVRLKDRGIPVLLAGMLAPPNMGDNYAADFNPIYPDLAKKYELPLYPFFLEGVAAHPVLQLGDGMHPNPEGVKRMVEGIRPLIRPMIEAIQAEK</sequence>
<dbReference type="CDD" id="cd01822">
    <property type="entry name" value="Lysophospholipase_L1_like"/>
    <property type="match status" value="1"/>
</dbReference>
<name>A0A2G1QSW5_9HYPH</name>
<dbReference type="OrthoDB" id="9786188at2"/>
<accession>A0A2G1QSW5</accession>
<dbReference type="PANTHER" id="PTHR30383:SF24">
    <property type="entry name" value="THIOESTERASE 1_PROTEASE 1_LYSOPHOSPHOLIPASE L1"/>
    <property type="match status" value="1"/>
</dbReference>
<feature type="chain" id="PRO_5013740148" evidence="1">
    <location>
        <begin position="27"/>
        <end position="214"/>
    </location>
</feature>
<dbReference type="PANTHER" id="PTHR30383">
    <property type="entry name" value="THIOESTERASE 1/PROTEASE 1/LYSOPHOSPHOLIPASE L1"/>
    <property type="match status" value="1"/>
</dbReference>
<feature type="domain" description="SGNH hydrolase-type esterase" evidence="2">
    <location>
        <begin position="34"/>
        <end position="193"/>
    </location>
</feature>
<protein>
    <submittedName>
        <fullName evidence="3">Arylesterase</fullName>
    </submittedName>
</protein>